<dbReference type="EMBL" id="UNSH01000064">
    <property type="protein sequence ID" value="SZF04209.1"/>
    <property type="molecule type" value="Genomic_DNA"/>
</dbReference>
<dbReference type="PANTHER" id="PTHR12598">
    <property type="entry name" value="COPPER HOMEOSTASIS PROTEIN CUTC"/>
    <property type="match status" value="1"/>
</dbReference>
<evidence type="ECO:0000313" key="3">
    <source>
        <dbReference type="EMBL" id="SZF04209.1"/>
    </source>
</evidence>
<sequence>MPGLEIACFNAYSARMAAACGAGRIELCASFSLGGTTPSLSTFLALQTNPAQITPIHVMIRPRGGNFVYTDEEYQVMLETVDIFSHAGASGFVFGVLTAAGSVNLSQCRGLVKRAQGKTCVFHRAFDEIADMDLEAQLQALIDSGISAVLTSGKAASAEEGIEVLKKLIRVAGGRIEIIIGGGVRSSNVEKIRDLGAKWLHSSAVTCKDTENADEEEVMALKKLI</sequence>
<dbReference type="PANTHER" id="PTHR12598:SF0">
    <property type="entry name" value="COPPER HOMEOSTASIS PROTEIN CUTC HOMOLOG"/>
    <property type="match status" value="1"/>
</dbReference>
<dbReference type="SUPFAM" id="SSF110395">
    <property type="entry name" value="CutC-like"/>
    <property type="match status" value="1"/>
</dbReference>
<organism evidence="3 4">
    <name type="scientific">Blumeria hordei</name>
    <name type="common">Barley powdery mildew</name>
    <name type="synonym">Blumeria graminis f. sp. hordei</name>
    <dbReference type="NCBI Taxonomy" id="2867405"/>
    <lineage>
        <taxon>Eukaryota</taxon>
        <taxon>Fungi</taxon>
        <taxon>Dikarya</taxon>
        <taxon>Ascomycota</taxon>
        <taxon>Pezizomycotina</taxon>
        <taxon>Leotiomycetes</taxon>
        <taxon>Erysiphales</taxon>
        <taxon>Erysiphaceae</taxon>
        <taxon>Blumeria</taxon>
    </lineage>
</organism>
<proteinExistence type="inferred from homology"/>
<dbReference type="Pfam" id="PF03932">
    <property type="entry name" value="CutC"/>
    <property type="match status" value="1"/>
</dbReference>
<dbReference type="AlphaFoldDB" id="A0A383UWQ9"/>
<dbReference type="InterPro" id="IPR005627">
    <property type="entry name" value="CutC-like"/>
</dbReference>
<evidence type="ECO:0000256" key="1">
    <source>
        <dbReference type="ARBA" id="ARBA00007768"/>
    </source>
</evidence>
<dbReference type="VEuPathDB" id="FungiDB:BLGHR1_15005"/>
<accession>A0A383UWQ9</accession>
<dbReference type="GO" id="GO:0005507">
    <property type="term" value="F:copper ion binding"/>
    <property type="evidence" value="ECO:0007669"/>
    <property type="project" value="TreeGrafter"/>
</dbReference>
<dbReference type="HAMAP" id="MF_00795">
    <property type="entry name" value="CutC"/>
    <property type="match status" value="1"/>
</dbReference>
<dbReference type="Proteomes" id="UP000275772">
    <property type="component" value="Unassembled WGS sequence"/>
</dbReference>
<evidence type="ECO:0000313" key="4">
    <source>
        <dbReference type="Proteomes" id="UP000275772"/>
    </source>
</evidence>
<gene>
    <name evidence="3" type="ORF">BLGHR1_15005</name>
</gene>
<dbReference type="InterPro" id="IPR036822">
    <property type="entry name" value="CutC-like_dom_sf"/>
</dbReference>
<dbReference type="Gene3D" id="3.20.20.380">
    <property type="entry name" value="Copper homeostasis (CutC) domain"/>
    <property type="match status" value="1"/>
</dbReference>
<reference evidence="3 4" key="1">
    <citation type="submission" date="2017-11" db="EMBL/GenBank/DDBJ databases">
        <authorList>
            <person name="Kracher B."/>
        </authorList>
    </citation>
    <scope>NUCLEOTIDE SEQUENCE [LARGE SCALE GENOMIC DNA]</scope>
    <source>
        <strain evidence="3 4">RACE1</strain>
    </source>
</reference>
<evidence type="ECO:0000256" key="2">
    <source>
        <dbReference type="ARBA" id="ARBA00019014"/>
    </source>
</evidence>
<protein>
    <recommendedName>
        <fullName evidence="2">Copper homeostasis protein cutC homolog</fullName>
    </recommendedName>
</protein>
<name>A0A383UWQ9_BLUHO</name>
<comment type="similarity">
    <text evidence="1">Belongs to the CutC family.</text>
</comment>